<name>A0A4C1STF6_EUMVA</name>
<sequence length="166" mass="19060">VGELLLKRKDKITAHVGPIKFDPFVTTRRTKHEEIGEEEGWKKNDRERERDRESKKRGIGQIKTATVQLRIKLGLFKPPIASPKLIVVSSGKSLKIPTRRNLTRRFSNARQVPRIINKVSSYSWLWQLYGRLCKVSPEFLCGFPQMQCPAIADTAFLNVFLEAVTN</sequence>
<feature type="region of interest" description="Disordered" evidence="1">
    <location>
        <begin position="32"/>
        <end position="57"/>
    </location>
</feature>
<gene>
    <name evidence="2" type="ORF">EVAR_73654_1</name>
</gene>
<keyword evidence="3" id="KW-1185">Reference proteome</keyword>
<proteinExistence type="predicted"/>
<dbReference type="Proteomes" id="UP000299102">
    <property type="component" value="Unassembled WGS sequence"/>
</dbReference>
<evidence type="ECO:0000313" key="2">
    <source>
        <dbReference type="EMBL" id="GBP05235.1"/>
    </source>
</evidence>
<feature type="non-terminal residue" evidence="2">
    <location>
        <position position="1"/>
    </location>
</feature>
<comment type="caution">
    <text evidence="2">The sequence shown here is derived from an EMBL/GenBank/DDBJ whole genome shotgun (WGS) entry which is preliminary data.</text>
</comment>
<reference evidence="2 3" key="1">
    <citation type="journal article" date="2019" name="Commun. Biol.">
        <title>The bagworm genome reveals a unique fibroin gene that provides high tensile strength.</title>
        <authorList>
            <person name="Kono N."/>
            <person name="Nakamura H."/>
            <person name="Ohtoshi R."/>
            <person name="Tomita M."/>
            <person name="Numata K."/>
            <person name="Arakawa K."/>
        </authorList>
    </citation>
    <scope>NUCLEOTIDE SEQUENCE [LARGE SCALE GENOMIC DNA]</scope>
</reference>
<protein>
    <submittedName>
        <fullName evidence="2">Uncharacterized protein</fullName>
    </submittedName>
</protein>
<accession>A0A4C1STF6</accession>
<evidence type="ECO:0000313" key="3">
    <source>
        <dbReference type="Proteomes" id="UP000299102"/>
    </source>
</evidence>
<dbReference type="EMBL" id="BGZK01011059">
    <property type="protein sequence ID" value="GBP05235.1"/>
    <property type="molecule type" value="Genomic_DNA"/>
</dbReference>
<dbReference type="AlphaFoldDB" id="A0A4C1STF6"/>
<feature type="compositionally biased region" description="Basic and acidic residues" evidence="1">
    <location>
        <begin position="32"/>
        <end position="56"/>
    </location>
</feature>
<organism evidence="2 3">
    <name type="scientific">Eumeta variegata</name>
    <name type="common">Bagworm moth</name>
    <name type="synonym">Eumeta japonica</name>
    <dbReference type="NCBI Taxonomy" id="151549"/>
    <lineage>
        <taxon>Eukaryota</taxon>
        <taxon>Metazoa</taxon>
        <taxon>Ecdysozoa</taxon>
        <taxon>Arthropoda</taxon>
        <taxon>Hexapoda</taxon>
        <taxon>Insecta</taxon>
        <taxon>Pterygota</taxon>
        <taxon>Neoptera</taxon>
        <taxon>Endopterygota</taxon>
        <taxon>Lepidoptera</taxon>
        <taxon>Glossata</taxon>
        <taxon>Ditrysia</taxon>
        <taxon>Tineoidea</taxon>
        <taxon>Psychidae</taxon>
        <taxon>Oiketicinae</taxon>
        <taxon>Eumeta</taxon>
    </lineage>
</organism>
<evidence type="ECO:0000256" key="1">
    <source>
        <dbReference type="SAM" id="MobiDB-lite"/>
    </source>
</evidence>